<name>A0A164LBP4_9NOCA</name>
<dbReference type="InterPro" id="IPR050832">
    <property type="entry name" value="Bact_Acetyltransf"/>
</dbReference>
<dbReference type="Proteomes" id="UP000076512">
    <property type="component" value="Unassembled WGS sequence"/>
</dbReference>
<dbReference type="PROSITE" id="PS51186">
    <property type="entry name" value="GNAT"/>
    <property type="match status" value="1"/>
</dbReference>
<comment type="caution">
    <text evidence="4">The sequence shown here is derived from an EMBL/GenBank/DDBJ whole genome shotgun (WGS) entry which is preliminary data.</text>
</comment>
<dbReference type="RefSeq" id="WP_067592636.1">
    <property type="nucleotide sequence ID" value="NZ_JABMCZ010000001.1"/>
</dbReference>
<organism evidence="4 5">
    <name type="scientific">Nocardia terpenica</name>
    <dbReference type="NCBI Taxonomy" id="455432"/>
    <lineage>
        <taxon>Bacteria</taxon>
        <taxon>Bacillati</taxon>
        <taxon>Actinomycetota</taxon>
        <taxon>Actinomycetes</taxon>
        <taxon>Mycobacteriales</taxon>
        <taxon>Nocardiaceae</taxon>
        <taxon>Nocardia</taxon>
    </lineage>
</organism>
<dbReference type="Pfam" id="PF00583">
    <property type="entry name" value="Acetyltransf_1"/>
    <property type="match status" value="1"/>
</dbReference>
<dbReference type="Gene3D" id="3.40.630.30">
    <property type="match status" value="1"/>
</dbReference>
<dbReference type="EMBL" id="LWGR01000009">
    <property type="protein sequence ID" value="KZM72230.1"/>
    <property type="molecule type" value="Genomic_DNA"/>
</dbReference>
<dbReference type="AlphaFoldDB" id="A0A164LBP4"/>
<dbReference type="GO" id="GO:0016747">
    <property type="term" value="F:acyltransferase activity, transferring groups other than amino-acyl groups"/>
    <property type="evidence" value="ECO:0007669"/>
    <property type="project" value="InterPro"/>
</dbReference>
<gene>
    <name evidence="4" type="ORF">AWN90_36765</name>
</gene>
<dbReference type="STRING" id="455432.AWN90_36765"/>
<keyword evidence="2" id="KW-0012">Acyltransferase</keyword>
<evidence type="ECO:0000313" key="4">
    <source>
        <dbReference type="EMBL" id="KZM72230.1"/>
    </source>
</evidence>
<reference evidence="4 5" key="1">
    <citation type="submission" date="2016-04" db="EMBL/GenBank/DDBJ databases">
        <authorList>
            <person name="Evans L.H."/>
            <person name="Alamgir A."/>
            <person name="Owens N."/>
            <person name="Weber N.D."/>
            <person name="Virtaneva K."/>
            <person name="Barbian K."/>
            <person name="Babar A."/>
            <person name="Rosenke K."/>
        </authorList>
    </citation>
    <scope>NUCLEOTIDE SEQUENCE [LARGE SCALE GENOMIC DNA]</scope>
    <source>
        <strain evidence="4 5">IFM 0406</strain>
    </source>
</reference>
<dbReference type="OrthoDB" id="9799092at2"/>
<dbReference type="InterPro" id="IPR000182">
    <property type="entry name" value="GNAT_dom"/>
</dbReference>
<evidence type="ECO:0000256" key="2">
    <source>
        <dbReference type="ARBA" id="ARBA00023315"/>
    </source>
</evidence>
<keyword evidence="5" id="KW-1185">Reference proteome</keyword>
<feature type="domain" description="N-acetyltransferase" evidence="3">
    <location>
        <begin position="14"/>
        <end position="178"/>
    </location>
</feature>
<dbReference type="InterPro" id="IPR016181">
    <property type="entry name" value="Acyl_CoA_acyltransferase"/>
</dbReference>
<evidence type="ECO:0000259" key="3">
    <source>
        <dbReference type="PROSITE" id="PS51186"/>
    </source>
</evidence>
<protein>
    <recommendedName>
        <fullName evidence="3">N-acetyltransferase domain-containing protein</fullName>
    </recommendedName>
</protein>
<evidence type="ECO:0000256" key="1">
    <source>
        <dbReference type="ARBA" id="ARBA00022679"/>
    </source>
</evidence>
<sequence>MMWTIRRAESGDGLRLRSLRLQALTDAPEAFLETYDQAVALEPGEWESRIERSRQPGHQLLVVGEAGGIWLGMAGAFVDCDRDSADLTIPVGPQDRWAMLWGMYAVPTVRGQGLAAELCTEARKWAAIEARVSWLGLDVRDSNARAIRFYRREGFEVVARREHRELGVTSLVMVQPVAI</sequence>
<accession>A0A164LBP4</accession>
<dbReference type="PANTHER" id="PTHR43877:SF2">
    <property type="entry name" value="AMINOALKYLPHOSPHONATE N-ACETYLTRANSFERASE-RELATED"/>
    <property type="match status" value="1"/>
</dbReference>
<proteinExistence type="predicted"/>
<keyword evidence="1" id="KW-0808">Transferase</keyword>
<dbReference type="SUPFAM" id="SSF55729">
    <property type="entry name" value="Acyl-CoA N-acyltransferases (Nat)"/>
    <property type="match status" value="1"/>
</dbReference>
<dbReference type="PANTHER" id="PTHR43877">
    <property type="entry name" value="AMINOALKYLPHOSPHONATE N-ACETYLTRANSFERASE-RELATED-RELATED"/>
    <property type="match status" value="1"/>
</dbReference>
<evidence type="ECO:0000313" key="5">
    <source>
        <dbReference type="Proteomes" id="UP000076512"/>
    </source>
</evidence>